<dbReference type="EMBL" id="MTEJ01000362">
    <property type="protein sequence ID" value="OQX04047.1"/>
    <property type="molecule type" value="Genomic_DNA"/>
</dbReference>
<reference evidence="1 2" key="1">
    <citation type="submission" date="2017-01" db="EMBL/GenBank/DDBJ databases">
        <title>Novel large sulfur bacteria in the metagenomes of groundwater-fed chemosynthetic microbial mats in the Lake Huron basin.</title>
        <authorList>
            <person name="Sharrar A.M."/>
            <person name="Flood B.E."/>
            <person name="Bailey J.V."/>
            <person name="Jones D.S."/>
            <person name="Biddanda B."/>
            <person name="Ruberg S.A."/>
            <person name="Marcus D.N."/>
            <person name="Dick G.J."/>
        </authorList>
    </citation>
    <scope>NUCLEOTIDE SEQUENCE [LARGE SCALE GENOMIC DNA]</scope>
    <source>
        <strain evidence="1">A8</strain>
    </source>
</reference>
<accession>A0A1Y1QF00</accession>
<proteinExistence type="predicted"/>
<gene>
    <name evidence="1" type="ORF">BWK73_37460</name>
</gene>
<sequence>MEKLLEQKISASKKKIISQTKAKELGLLPELGGQEVIERILMAVDEELSSGRQPEDDVVKFRDLFNLSDGQYRQFKRGRFHNIDKINLNHKQDSWWEYIPDTNNPFSFERHTGEIIQPGKIYTDGGSIPGFLQWIDGLKPWDYGLAYMIHDWEFDAHHCNLINKRFEDVRDTMMEAVKTMMEDGLGEKRLYMFTKIFDGIDSLVARSLWKHGECVLPQ</sequence>
<protein>
    <recommendedName>
        <fullName evidence="3">DUF1353 domain-containing protein</fullName>
    </recommendedName>
</protein>
<name>A0A1Y1QF00_9GAMM</name>
<evidence type="ECO:0008006" key="3">
    <source>
        <dbReference type="Google" id="ProtNLM"/>
    </source>
</evidence>
<dbReference type="Proteomes" id="UP000192491">
    <property type="component" value="Unassembled WGS sequence"/>
</dbReference>
<evidence type="ECO:0000313" key="2">
    <source>
        <dbReference type="Proteomes" id="UP000192491"/>
    </source>
</evidence>
<evidence type="ECO:0000313" key="1">
    <source>
        <dbReference type="EMBL" id="OQX04047.1"/>
    </source>
</evidence>
<comment type="caution">
    <text evidence="1">The sequence shown here is derived from an EMBL/GenBank/DDBJ whole genome shotgun (WGS) entry which is preliminary data.</text>
</comment>
<organism evidence="1 2">
    <name type="scientific">Thiothrix lacustris</name>
    <dbReference type="NCBI Taxonomy" id="525917"/>
    <lineage>
        <taxon>Bacteria</taxon>
        <taxon>Pseudomonadati</taxon>
        <taxon>Pseudomonadota</taxon>
        <taxon>Gammaproteobacteria</taxon>
        <taxon>Thiotrichales</taxon>
        <taxon>Thiotrichaceae</taxon>
        <taxon>Thiothrix</taxon>
    </lineage>
</organism>
<dbReference type="AlphaFoldDB" id="A0A1Y1QF00"/>